<dbReference type="Pfam" id="PF00561">
    <property type="entry name" value="Abhydrolase_1"/>
    <property type="match status" value="1"/>
</dbReference>
<keyword evidence="2" id="KW-0378">Hydrolase</keyword>
<proteinExistence type="inferred from homology"/>
<feature type="domain" description="AB hydrolase-1" evidence="3">
    <location>
        <begin position="69"/>
        <end position="210"/>
    </location>
</feature>
<dbReference type="GO" id="GO:0006508">
    <property type="term" value="P:proteolysis"/>
    <property type="evidence" value="ECO:0007669"/>
    <property type="project" value="InterPro"/>
</dbReference>
<dbReference type="EMBL" id="JAKJXP020000080">
    <property type="protein sequence ID" value="KAK7748472.1"/>
    <property type="molecule type" value="Genomic_DNA"/>
</dbReference>
<evidence type="ECO:0000313" key="5">
    <source>
        <dbReference type="Proteomes" id="UP001320420"/>
    </source>
</evidence>
<evidence type="ECO:0000256" key="1">
    <source>
        <dbReference type="ARBA" id="ARBA00010088"/>
    </source>
</evidence>
<keyword evidence="5" id="KW-1185">Reference proteome</keyword>
<dbReference type="PRINTS" id="PR00793">
    <property type="entry name" value="PROAMNOPTASE"/>
</dbReference>
<comment type="similarity">
    <text evidence="1">Belongs to the peptidase S33 family.</text>
</comment>
<reference evidence="4 5" key="1">
    <citation type="submission" date="2024-02" db="EMBL/GenBank/DDBJ databases">
        <title>De novo assembly and annotation of 12 fungi associated with fruit tree decline syndrome in Ontario, Canada.</title>
        <authorList>
            <person name="Sulman M."/>
            <person name="Ellouze W."/>
            <person name="Ilyukhin E."/>
        </authorList>
    </citation>
    <scope>NUCLEOTIDE SEQUENCE [LARGE SCALE GENOMIC DNA]</scope>
    <source>
        <strain evidence="4 5">M11/M66-122</strain>
    </source>
</reference>
<dbReference type="InterPro" id="IPR002410">
    <property type="entry name" value="Peptidase_S33"/>
</dbReference>
<organism evidence="4 5">
    <name type="scientific">Diatrype stigma</name>
    <dbReference type="NCBI Taxonomy" id="117547"/>
    <lineage>
        <taxon>Eukaryota</taxon>
        <taxon>Fungi</taxon>
        <taxon>Dikarya</taxon>
        <taxon>Ascomycota</taxon>
        <taxon>Pezizomycotina</taxon>
        <taxon>Sordariomycetes</taxon>
        <taxon>Xylariomycetidae</taxon>
        <taxon>Xylariales</taxon>
        <taxon>Diatrypaceae</taxon>
        <taxon>Diatrype</taxon>
    </lineage>
</organism>
<dbReference type="SUPFAM" id="SSF53474">
    <property type="entry name" value="alpha/beta-Hydrolases"/>
    <property type="match status" value="1"/>
</dbReference>
<evidence type="ECO:0000313" key="4">
    <source>
        <dbReference type="EMBL" id="KAK7748472.1"/>
    </source>
</evidence>
<dbReference type="InterPro" id="IPR029058">
    <property type="entry name" value="AB_hydrolase_fold"/>
</dbReference>
<dbReference type="InterPro" id="IPR051601">
    <property type="entry name" value="Serine_prot/Carboxylest_S33"/>
</dbReference>
<accession>A0AAN9YMW7</accession>
<evidence type="ECO:0000256" key="2">
    <source>
        <dbReference type="ARBA" id="ARBA00022801"/>
    </source>
</evidence>
<comment type="caution">
    <text evidence="4">The sequence shown here is derived from an EMBL/GenBank/DDBJ whole genome shotgun (WGS) entry which is preliminary data.</text>
</comment>
<dbReference type="InterPro" id="IPR000073">
    <property type="entry name" value="AB_hydrolase_1"/>
</dbReference>
<name>A0AAN9YMW7_9PEZI</name>
<dbReference type="PANTHER" id="PTHR43248:SF2">
    <property type="entry name" value="PROLYL AMINOPEPTIDASE"/>
    <property type="match status" value="1"/>
</dbReference>
<gene>
    <name evidence="4" type="ORF">SLS62_008512</name>
</gene>
<protein>
    <recommendedName>
        <fullName evidence="3">AB hydrolase-1 domain-containing protein</fullName>
    </recommendedName>
</protein>
<dbReference type="PANTHER" id="PTHR43248">
    <property type="entry name" value="2-SUCCINYL-6-HYDROXY-2,4-CYCLOHEXADIENE-1-CARBOXYLATE SYNTHASE"/>
    <property type="match status" value="1"/>
</dbReference>
<sequence length="470" mass="52537">MAPVIARLVSESKPYLIPGKLLVKELWFEVPLDHTKPDSKTIKLFARSAIKYERPIVEPSPTEDTQRPYIVFLQGGPGFGNPNPQDSPLSKYMIERGYELLLLDYRGTGFSCPVSADTLELVGGPQEQADYLKLFRADTIVKDSEAVRLCLTKDFPPEKKKWSIFGQSFGGMTCLTYLSFAPEGLREAFITGGLAALDKGPFEVYQATFRRCIDRNKAYYQKYPDDVAAVKWVAGKIQELGGAKGVPLPAGGFLTVPNLLTLGLNFGMDGGLDRVHGFVLKMKADLDQFGLLTRATLNSFEQELGFDTAPIYALLHEPCWMHGPGFASNWAADRVGRSLEEYQWLRDDGSWSLGSLAPAQPLYFLGEMVPRFHFDARQELARLKATADLLAAFDQWPHLYDVAQLARNDVPVYAAAYNDMYVDPDLARETARRVRGIKVFETNVLYHGAVRSKPDEVFKALLSLRDDTID</sequence>
<dbReference type="Gene3D" id="3.40.50.1820">
    <property type="entry name" value="alpha/beta hydrolase"/>
    <property type="match status" value="2"/>
</dbReference>
<evidence type="ECO:0000259" key="3">
    <source>
        <dbReference type="Pfam" id="PF00561"/>
    </source>
</evidence>
<dbReference type="Proteomes" id="UP001320420">
    <property type="component" value="Unassembled WGS sequence"/>
</dbReference>
<dbReference type="AlphaFoldDB" id="A0AAN9YMW7"/>
<dbReference type="GO" id="GO:0008233">
    <property type="term" value="F:peptidase activity"/>
    <property type="evidence" value="ECO:0007669"/>
    <property type="project" value="InterPro"/>
</dbReference>